<dbReference type="InterPro" id="IPR036388">
    <property type="entry name" value="WH-like_DNA-bd_sf"/>
</dbReference>
<comment type="caution">
    <text evidence="6">The sequence shown here is derived from an EMBL/GenBank/DDBJ whole genome shotgun (WGS) entry which is preliminary data.</text>
</comment>
<dbReference type="AlphaFoldDB" id="W7RTA1"/>
<proteinExistence type="inferred from homology"/>
<evidence type="ECO:0000313" key="6">
    <source>
        <dbReference type="EMBL" id="EWH33834.1"/>
    </source>
</evidence>
<dbReference type="Pfam" id="PF00126">
    <property type="entry name" value="HTH_1"/>
    <property type="match status" value="1"/>
</dbReference>
<evidence type="ECO:0000256" key="4">
    <source>
        <dbReference type="ARBA" id="ARBA00023163"/>
    </source>
</evidence>
<dbReference type="PANTHER" id="PTHR30419:SF28">
    <property type="entry name" value="HTH-TYPE TRANSCRIPTIONAL REGULATOR BSDA"/>
    <property type="match status" value="1"/>
</dbReference>
<sequence length="299" mass="33396">MYVEGMPMSLVKYEILTKVAEVASFTKAADALGLTQSAVSHAVSSLEKEFGFALIHRSRAGVTLTSEGQTMLRAMRQVLDAQELLQQEAAHIHGVTRGNVRIGVISSISSNWMPEIIRIMDNQFPGIQVELREGDYYEIEQWLLSGEIEAGFLNGQKSEQYQYTELQQDPLLCIVSDKSPLFNKSEIDIVDLEDMPFIMTSYKGTNDVKVLLEQYHVKPNIRFELSEEVGIVSMISHQLGISILPQLVIQNLPPTLKAIPLKQGAYRTIGIAMKHNASPVTKKFAEILSAWLMEQKSAV</sequence>
<dbReference type="Proteomes" id="UP000023555">
    <property type="component" value="Unassembled WGS sequence"/>
</dbReference>
<evidence type="ECO:0000259" key="5">
    <source>
        <dbReference type="PROSITE" id="PS50931"/>
    </source>
</evidence>
<evidence type="ECO:0000313" key="7">
    <source>
        <dbReference type="Proteomes" id="UP000023555"/>
    </source>
</evidence>
<dbReference type="GO" id="GO:0003677">
    <property type="term" value="F:DNA binding"/>
    <property type="evidence" value="ECO:0007669"/>
    <property type="project" value="UniProtKB-KW"/>
</dbReference>
<name>W7RTA1_LYSSH</name>
<dbReference type="InterPro" id="IPR050950">
    <property type="entry name" value="HTH-type_LysR_regulators"/>
</dbReference>
<organism evidence="6 7">
    <name type="scientific">Lysinibacillus sphaericus CBAM5</name>
    <dbReference type="NCBI Taxonomy" id="1400869"/>
    <lineage>
        <taxon>Bacteria</taxon>
        <taxon>Bacillati</taxon>
        <taxon>Bacillota</taxon>
        <taxon>Bacilli</taxon>
        <taxon>Bacillales</taxon>
        <taxon>Bacillaceae</taxon>
        <taxon>Lysinibacillus</taxon>
    </lineage>
</organism>
<dbReference type="PRINTS" id="PR00039">
    <property type="entry name" value="HTHLYSR"/>
</dbReference>
<keyword evidence="4" id="KW-0804">Transcription</keyword>
<dbReference type="InterPro" id="IPR036390">
    <property type="entry name" value="WH_DNA-bd_sf"/>
</dbReference>
<dbReference type="InterPro" id="IPR005119">
    <property type="entry name" value="LysR_subst-bd"/>
</dbReference>
<accession>W7RTA1</accession>
<dbReference type="GO" id="GO:0005829">
    <property type="term" value="C:cytosol"/>
    <property type="evidence" value="ECO:0007669"/>
    <property type="project" value="TreeGrafter"/>
</dbReference>
<protein>
    <submittedName>
        <fullName evidence="6">LysR family transcriptional regulator</fullName>
    </submittedName>
</protein>
<reference evidence="6 7" key="1">
    <citation type="journal article" date="2015" name="Stand. Genomic Sci.">
        <title>Genome sequence and description of the mosquitocidal and heavy metal tolerant strain Lysinibacillus sphaericus CBAM5.</title>
        <authorList>
            <person name="Pena-Montenegro T.D."/>
            <person name="Lozano L."/>
            <person name="Dussan J."/>
        </authorList>
    </citation>
    <scope>NUCLEOTIDE SEQUENCE [LARGE SCALE GENOMIC DNA]</scope>
    <source>
        <strain evidence="6">CBAM5</strain>
    </source>
</reference>
<evidence type="ECO:0000256" key="3">
    <source>
        <dbReference type="ARBA" id="ARBA00023125"/>
    </source>
</evidence>
<dbReference type="SUPFAM" id="SSF46785">
    <property type="entry name" value="Winged helix' DNA-binding domain"/>
    <property type="match status" value="1"/>
</dbReference>
<gene>
    <name evidence="6" type="ORF">P799_06500</name>
</gene>
<dbReference type="GO" id="GO:0003700">
    <property type="term" value="F:DNA-binding transcription factor activity"/>
    <property type="evidence" value="ECO:0007669"/>
    <property type="project" value="InterPro"/>
</dbReference>
<dbReference type="EMBL" id="AYKQ01000008">
    <property type="protein sequence ID" value="EWH33834.1"/>
    <property type="molecule type" value="Genomic_DNA"/>
</dbReference>
<dbReference type="PROSITE" id="PS50931">
    <property type="entry name" value="HTH_LYSR"/>
    <property type="match status" value="1"/>
</dbReference>
<dbReference type="SUPFAM" id="SSF53850">
    <property type="entry name" value="Periplasmic binding protein-like II"/>
    <property type="match status" value="1"/>
</dbReference>
<dbReference type="Pfam" id="PF03466">
    <property type="entry name" value="LysR_substrate"/>
    <property type="match status" value="1"/>
</dbReference>
<dbReference type="Gene3D" id="1.10.10.10">
    <property type="entry name" value="Winged helix-like DNA-binding domain superfamily/Winged helix DNA-binding domain"/>
    <property type="match status" value="1"/>
</dbReference>
<comment type="similarity">
    <text evidence="1">Belongs to the LysR transcriptional regulatory family.</text>
</comment>
<dbReference type="PANTHER" id="PTHR30419">
    <property type="entry name" value="HTH-TYPE TRANSCRIPTIONAL REGULATOR YBHD"/>
    <property type="match status" value="1"/>
</dbReference>
<dbReference type="FunFam" id="1.10.10.10:FF:000001">
    <property type="entry name" value="LysR family transcriptional regulator"/>
    <property type="match status" value="1"/>
</dbReference>
<dbReference type="Gene3D" id="3.40.190.290">
    <property type="match status" value="1"/>
</dbReference>
<evidence type="ECO:0000256" key="2">
    <source>
        <dbReference type="ARBA" id="ARBA00023015"/>
    </source>
</evidence>
<dbReference type="HOGENOM" id="CLU_039613_6_2_9"/>
<keyword evidence="3" id="KW-0238">DNA-binding</keyword>
<feature type="domain" description="HTH lysR-type" evidence="5">
    <location>
        <begin position="18"/>
        <end position="65"/>
    </location>
</feature>
<keyword evidence="2" id="KW-0805">Transcription regulation</keyword>
<dbReference type="InterPro" id="IPR000847">
    <property type="entry name" value="LysR_HTH_N"/>
</dbReference>
<dbReference type="CDD" id="cd05466">
    <property type="entry name" value="PBP2_LTTR_substrate"/>
    <property type="match status" value="1"/>
</dbReference>
<evidence type="ECO:0000256" key="1">
    <source>
        <dbReference type="ARBA" id="ARBA00009437"/>
    </source>
</evidence>